<gene>
    <name evidence="2" type="ORF">DUE52_15275</name>
</gene>
<sequence>MTIVYIGDDNPSSTSFHRFLALKRLGHLVTIYNPQDACKEQLQGFLGSKIHFRTGYQFLQNRIRKWLTTVLEKQKTVDLIWVDSGELIGKSALETLKIAGAPVVLYNVDDPTGKRDGGRFKSLLRALPFYDLVVVVRTESEKECRELGASNVLLVYRSYDEEAHKPYDTLAEIPTQFQSEIAFIGTWMRYEKRDDFLLKLIQNGLPVAIWGDRWQKSPHWNALKAHYRGGALGGRDYVAAIQGAKLCIGMLSKGNRDLHTQRSLEIPFIGGLFCAERTSEHTEMYQEDEEAVFWNDVDECILTCRDLLGNEPKRESIRRAGMRRVRENKVGNEDICTRIIEELKRNQAI</sequence>
<dbReference type="Pfam" id="PF13524">
    <property type="entry name" value="Glyco_trans_1_2"/>
    <property type="match status" value="1"/>
</dbReference>
<accession>A0A368JMD9</accession>
<dbReference type="Proteomes" id="UP000253383">
    <property type="component" value="Unassembled WGS sequence"/>
</dbReference>
<dbReference type="InterPro" id="IPR055259">
    <property type="entry name" value="YkvP/CgeB_Glyco_trans-like"/>
</dbReference>
<comment type="caution">
    <text evidence="2">The sequence shown here is derived from an EMBL/GenBank/DDBJ whole genome shotgun (WGS) entry which is preliminary data.</text>
</comment>
<evidence type="ECO:0000313" key="2">
    <source>
        <dbReference type="EMBL" id="RCR68840.1"/>
    </source>
</evidence>
<dbReference type="OrthoDB" id="110463at2"/>
<evidence type="ECO:0000259" key="1">
    <source>
        <dbReference type="Pfam" id="PF13524"/>
    </source>
</evidence>
<evidence type="ECO:0000313" key="3">
    <source>
        <dbReference type="Proteomes" id="UP000253383"/>
    </source>
</evidence>
<keyword evidence="2" id="KW-0808">Transferase</keyword>
<dbReference type="GO" id="GO:0016740">
    <property type="term" value="F:transferase activity"/>
    <property type="evidence" value="ECO:0007669"/>
    <property type="project" value="UniProtKB-KW"/>
</dbReference>
<reference evidence="2 3" key="1">
    <citation type="submission" date="2018-07" db="EMBL/GenBank/DDBJ databases">
        <title>Genome analysis of Larkinella rosea.</title>
        <authorList>
            <person name="Zhou Z."/>
            <person name="Wang G."/>
        </authorList>
    </citation>
    <scope>NUCLEOTIDE SEQUENCE [LARGE SCALE GENOMIC DNA]</scope>
    <source>
        <strain evidence="3">zzj9</strain>
    </source>
</reference>
<dbReference type="SUPFAM" id="SSF53756">
    <property type="entry name" value="UDP-Glycosyltransferase/glycogen phosphorylase"/>
    <property type="match status" value="1"/>
</dbReference>
<name>A0A368JMD9_9BACT</name>
<organism evidence="2 3">
    <name type="scientific">Larkinella punicea</name>
    <dbReference type="NCBI Taxonomy" id="2315727"/>
    <lineage>
        <taxon>Bacteria</taxon>
        <taxon>Pseudomonadati</taxon>
        <taxon>Bacteroidota</taxon>
        <taxon>Cytophagia</taxon>
        <taxon>Cytophagales</taxon>
        <taxon>Spirosomataceae</taxon>
        <taxon>Larkinella</taxon>
    </lineage>
</organism>
<keyword evidence="3" id="KW-1185">Reference proteome</keyword>
<protein>
    <submittedName>
        <fullName evidence="2">Glycosyltransferase family 1 protein</fullName>
    </submittedName>
</protein>
<dbReference type="EMBL" id="QOWE01000011">
    <property type="protein sequence ID" value="RCR68840.1"/>
    <property type="molecule type" value="Genomic_DNA"/>
</dbReference>
<feature type="domain" description="Spore protein YkvP/CgeB glycosyl transferase-like" evidence="1">
    <location>
        <begin position="196"/>
        <end position="327"/>
    </location>
</feature>
<dbReference type="RefSeq" id="WP_114406890.1">
    <property type="nucleotide sequence ID" value="NZ_QOWE01000011.1"/>
</dbReference>
<proteinExistence type="predicted"/>
<dbReference type="AlphaFoldDB" id="A0A368JMD9"/>